<dbReference type="EMBL" id="CP139961">
    <property type="protein sequence ID" value="WQE03867.1"/>
    <property type="molecule type" value="Genomic_DNA"/>
</dbReference>
<feature type="coiled-coil region" evidence="1">
    <location>
        <begin position="838"/>
        <end position="907"/>
    </location>
</feature>
<evidence type="ECO:0000313" key="3">
    <source>
        <dbReference type="EMBL" id="WQE03867.1"/>
    </source>
</evidence>
<dbReference type="InterPro" id="IPR012334">
    <property type="entry name" value="Pectin_lyas_fold"/>
</dbReference>
<dbReference type="InterPro" id="IPR024973">
    <property type="entry name" value="ESPR"/>
</dbReference>
<dbReference type="RefSeq" id="WP_162816827.1">
    <property type="nucleotide sequence ID" value="NZ_CP139961.1"/>
</dbReference>
<evidence type="ECO:0000313" key="4">
    <source>
        <dbReference type="Proteomes" id="UP001324384"/>
    </source>
</evidence>
<dbReference type="SMART" id="SM00912">
    <property type="entry name" value="Haemagg_act"/>
    <property type="match status" value="1"/>
</dbReference>
<keyword evidence="1" id="KW-0175">Coiled coil</keyword>
<evidence type="ECO:0000256" key="1">
    <source>
        <dbReference type="SAM" id="Coils"/>
    </source>
</evidence>
<name>A0ABZ0WX95_9GAMM</name>
<dbReference type="Gene3D" id="2.160.20.10">
    <property type="entry name" value="Single-stranded right-handed beta-helix, Pectin lyase-like"/>
    <property type="match status" value="1"/>
</dbReference>
<dbReference type="InterPro" id="IPR006915">
    <property type="entry name" value="DUF637_hemagglutn_put"/>
</dbReference>
<accession>A0ABZ0WX95</accession>
<dbReference type="SUPFAM" id="SSF51126">
    <property type="entry name" value="Pectin lyase-like"/>
    <property type="match status" value="1"/>
</dbReference>
<protein>
    <submittedName>
        <fullName evidence="3">Filamentous hemagglutinin N-terminal domain-containing protein</fullName>
    </submittedName>
</protein>
<keyword evidence="4" id="KW-1185">Reference proteome</keyword>
<dbReference type="Pfam" id="PF05860">
    <property type="entry name" value="TPS"/>
    <property type="match status" value="1"/>
</dbReference>
<dbReference type="Proteomes" id="UP001324384">
    <property type="component" value="Chromosome"/>
</dbReference>
<dbReference type="Pfam" id="PF04830">
    <property type="entry name" value="DUF637"/>
    <property type="match status" value="1"/>
</dbReference>
<dbReference type="NCBIfam" id="TIGR01901">
    <property type="entry name" value="adhes_NPXG"/>
    <property type="match status" value="1"/>
</dbReference>
<dbReference type="Pfam" id="PF13018">
    <property type="entry name" value="ESPR"/>
    <property type="match status" value="1"/>
</dbReference>
<evidence type="ECO:0000259" key="2">
    <source>
        <dbReference type="SMART" id="SM00912"/>
    </source>
</evidence>
<reference evidence="3 4" key="1">
    <citation type="submission" date="2023-12" db="EMBL/GenBank/DDBJ databases">
        <title>Genome sequencing and assembly of bacterial species from a model synthetic community.</title>
        <authorList>
            <person name="Hogle S.L."/>
        </authorList>
    </citation>
    <scope>NUCLEOTIDE SEQUENCE [LARGE SCALE GENOMIC DNA]</scope>
    <source>
        <strain evidence="3 4">HAMBI_2792</strain>
    </source>
</reference>
<organism evidence="3 4">
    <name type="scientific">Moraxella canis</name>
    <dbReference type="NCBI Taxonomy" id="90239"/>
    <lineage>
        <taxon>Bacteria</taxon>
        <taxon>Pseudomonadati</taxon>
        <taxon>Pseudomonadota</taxon>
        <taxon>Gammaproteobacteria</taxon>
        <taxon>Moraxellales</taxon>
        <taxon>Moraxellaceae</taxon>
        <taxon>Moraxella</taxon>
    </lineage>
</organism>
<gene>
    <name evidence="3" type="ORF">U0021_09040</name>
</gene>
<dbReference type="InterPro" id="IPR008638">
    <property type="entry name" value="FhaB/CdiA-like_TPS"/>
</dbReference>
<feature type="domain" description="Filamentous haemagglutinin FhaB/tRNA nuclease CdiA-like TPS" evidence="2">
    <location>
        <begin position="96"/>
        <end position="216"/>
    </location>
</feature>
<dbReference type="InterPro" id="IPR011050">
    <property type="entry name" value="Pectin_lyase_fold/virulence"/>
</dbReference>
<sequence>MNKHTFKLIFSKAYGMLIAVGENARGYNHANARGANQSSSATNDFHSSRTVKLTTLALSLWTAYFPVFVNQAMAQSQIHPLAQGNPDYRPTLLHSSNGVPVVNIRTINEAGVSRNQFGQFDIDDQGVILNNARFGTNTQLAGQIDGNFWLLSGEAATIVNEVHHPNPSQLNGKIEVAGRTANVIIANPNGLTVNGGGFINAGNTLLGAGRLQYNHQGSPSAINIDTGKIEVGKAGIHYDYNHLNSPYFAQLFAKAIEAQGAITGADGHYVQVIAGSNDIGLNNAGTINIIKPTGMQTHAKSNKTAIDIGSLGQIYASGIHLISTDKGAGVSAAGSLKANQYITLSADGKISQTGQLITTDKASQIYVHSQSNDIVNTGKIHSAHQTVVVAGSSIDNQGTILGDNSTQLAAKGDVGFDKLHYDNTATNLSISADGRITSQEPVHISTAGTVDIKAGKSLSLNQAYIQSGSDKETGIRLASSQLEITQSKLVSTDSKAIIAGTTTDIDNSTINAKTNEIIGSSLVLDNSHIQGVQQNIFTADIAALSNNRIDGDNTLITVSKTLDSKNNQVIAMGNLTIAAGEKIALSDNAIMANHLTAISQDGELQIINSTINASGNIDAQSKKLATTSSELQGDNISLHGVDANHIDNTAINANAHLAISSRESQVMLKDTKVKAQGLAFISANQNVHLGTSTVAAGSIALHSQTGGVDWQNANLTTHKSDVLANNPQLAAANGVLAIKSHDDITVEAGKTMTAIGGVELASQGKLALASQSGNKGRGSESKVTITTDGAVNLKGASVDISGSHIQAGSGITATATQSNLSIGAVSNVVSGIKDDDRIKLLEGEIGTLKNQIDTLKRDTAYQQVLASHKEATDKLADLEAKNAQSPVADYKEQKEALNKQLAKSVQDELVRRQELKITFKPDELAQEITKLNKSLKIANTEFTGVENAGANLATTDGDIRLISAGGIAVQMANLQADNGKVQMAALGSQGQTRQVIDEISRTALLLPLLGKKTGNADTQTASAIIDKLVFDQAAFDDDNKLSEHKTKLKSTYAAALGGDTNKFTEFKQLLSQIPPVQNIDIAISIEGLHDVYERGEFEDDAYALHKNYQPSTITAKDGIVIQAISNPQAGTVSAQPASDSNILLIGGTYQAGDAGITIQSAGSTMLQAGQDSIYDRETNTFKKKSWGGVKKKVTVTTTTEQIADSEAVKLNANAISVQANDNLYAYATEFNAPAGQIQLKSGEALGLYAVQEVDVKEVESKTTSSFAGIKYRKVNTKESKQIISELPTSLIADYSQSESGGSTHLQGTRFANLQEASITAGVGDKAVADARIILDTISTTVSVSQSRQFENLVWQSISESGYINEDAKLPSFIGVTPTFNATGGLAVQVPIKKHEADHPEHLVNVLNRLSTEPGFDYLQDIIHRDDVDFTAIRLAQENWDYKQEGLSPAGAALLAIALSMATAGGGVSVLSSMGVSVTAGSATAAMANAAFTSLVIQAGITLVNNKADVNQTLKDLGKSQTAKNMAKAVLTAGATANLDKFLGQTLKIDTSATATIGDKFTRAFVQGTGLALTDSLIYGESLEESLKRHLTNQLVDTAAAGIYTYGIKPLDFNDTELISNIAHKLAAGLTGCVSAAAKKQDCEAGAVGSIIGEMVGDWLVTGELRQRFESGEIKPGSDDYNKVLNTARLTAGSIALLYDFDVDTAANEAGEAVENNSTAQVMLIAEWEDINHPDYSKEMLEAIKRIPDNIAALHNYYNDMTIASFNIGMVSYTAIVNNKNGNVWITGVEKKQVDGKPEYKPVPEVSINANIREMANTIRQSPGSPNRITRPVGGGVSINFGSIKGGKMEARDIDRAIEGSSVGFQVCHGVCGGAIRASGGQIILTYGTGTSQIGITGGNMVQLSEEKKQELFKILKVR</sequence>
<proteinExistence type="predicted"/>